<name>A0A2T3AEL7_9PEZI</name>
<accession>A0A2T3AEL7</accession>
<sequence>MRAGPSLPYPWYTTYRTASHDNPEKRKSHMHEHGESCLLDPGWQSTTGLRAEWDNKNQRSVDEACSDGTACSKGRAYCPHPQWSVHQTRLATWLDRQPHSDIVWHKNQVVIFTQDIGAALQPIHENAVTPLIVALECARPRTNHVDVRQSPSGSRHSMAQLSRAAYLKASTLDFHLTLENNGNKAIHLCHNAVF</sequence>
<evidence type="ECO:0000313" key="2">
    <source>
        <dbReference type="Proteomes" id="UP000241462"/>
    </source>
</evidence>
<gene>
    <name evidence="1" type="ORF">BD289DRAFT_158632</name>
</gene>
<dbReference type="AlphaFoldDB" id="A0A2T3AEL7"/>
<reference evidence="1 2" key="1">
    <citation type="journal article" date="2018" name="Mycol. Prog.">
        <title>Coniella lustricola, a new species from submerged detritus.</title>
        <authorList>
            <person name="Raudabaugh D.B."/>
            <person name="Iturriaga T."/>
            <person name="Carver A."/>
            <person name="Mondo S."/>
            <person name="Pangilinan J."/>
            <person name="Lipzen A."/>
            <person name="He G."/>
            <person name="Amirebrahimi M."/>
            <person name="Grigoriev I.V."/>
            <person name="Miller A.N."/>
        </authorList>
    </citation>
    <scope>NUCLEOTIDE SEQUENCE [LARGE SCALE GENOMIC DNA]</scope>
    <source>
        <strain evidence="1 2">B22-T-1</strain>
    </source>
</reference>
<keyword evidence="2" id="KW-1185">Reference proteome</keyword>
<protein>
    <submittedName>
        <fullName evidence="1">Uncharacterized protein</fullName>
    </submittedName>
</protein>
<evidence type="ECO:0000313" key="1">
    <source>
        <dbReference type="EMBL" id="PSR94149.1"/>
    </source>
</evidence>
<proteinExistence type="predicted"/>
<dbReference type="EMBL" id="KZ678401">
    <property type="protein sequence ID" value="PSR94149.1"/>
    <property type="molecule type" value="Genomic_DNA"/>
</dbReference>
<organism evidence="1 2">
    <name type="scientific">Coniella lustricola</name>
    <dbReference type="NCBI Taxonomy" id="2025994"/>
    <lineage>
        <taxon>Eukaryota</taxon>
        <taxon>Fungi</taxon>
        <taxon>Dikarya</taxon>
        <taxon>Ascomycota</taxon>
        <taxon>Pezizomycotina</taxon>
        <taxon>Sordariomycetes</taxon>
        <taxon>Sordariomycetidae</taxon>
        <taxon>Diaporthales</taxon>
        <taxon>Schizoparmaceae</taxon>
        <taxon>Coniella</taxon>
    </lineage>
</organism>
<dbReference type="InParanoid" id="A0A2T3AEL7"/>
<dbReference type="Proteomes" id="UP000241462">
    <property type="component" value="Unassembled WGS sequence"/>
</dbReference>